<keyword evidence="1" id="KW-0472">Membrane</keyword>
<accession>A0A381R6S3</accession>
<reference evidence="2" key="1">
    <citation type="submission" date="2018-05" db="EMBL/GenBank/DDBJ databases">
        <authorList>
            <person name="Lanie J.A."/>
            <person name="Ng W.-L."/>
            <person name="Kazmierczak K.M."/>
            <person name="Andrzejewski T.M."/>
            <person name="Davidsen T.M."/>
            <person name="Wayne K.J."/>
            <person name="Tettelin H."/>
            <person name="Glass J.I."/>
            <person name="Rusch D."/>
            <person name="Podicherti R."/>
            <person name="Tsui H.-C.T."/>
            <person name="Winkler M.E."/>
        </authorList>
    </citation>
    <scope>NUCLEOTIDE SEQUENCE</scope>
</reference>
<name>A0A381R6S3_9ZZZZ</name>
<proteinExistence type="predicted"/>
<gene>
    <name evidence="2" type="ORF">METZ01_LOCUS40114</name>
</gene>
<sequence length="243" mass="28264">MSKRFVFILFISCTFSQSVIDTLSVTIYPEYYYQGVMVEYKFDTDSSNQYKFRLPTEVDSVLYLVSNNDELFEQVLKVENQSVASVEKDGEHKIYLFLNRYNQVPGPRNFSYQFESLSDISTLMMAFQLPFASQEFIASVNDINLEEIKDQNGLNFLQGLIDNYQSNKPINLSLSYFNPHGLTSIQYSANISTDNSVPSNSMITSREKFINYPFLTWEPMLIFLILTLILVFLYEISNRRKNN</sequence>
<evidence type="ECO:0000256" key="1">
    <source>
        <dbReference type="SAM" id="Phobius"/>
    </source>
</evidence>
<dbReference type="AlphaFoldDB" id="A0A381R6S3"/>
<keyword evidence="1" id="KW-0812">Transmembrane</keyword>
<protein>
    <submittedName>
        <fullName evidence="2">Uncharacterized protein</fullName>
    </submittedName>
</protein>
<evidence type="ECO:0000313" key="2">
    <source>
        <dbReference type="EMBL" id="SUZ87260.1"/>
    </source>
</evidence>
<organism evidence="2">
    <name type="scientific">marine metagenome</name>
    <dbReference type="NCBI Taxonomy" id="408172"/>
    <lineage>
        <taxon>unclassified sequences</taxon>
        <taxon>metagenomes</taxon>
        <taxon>ecological metagenomes</taxon>
    </lineage>
</organism>
<keyword evidence="1" id="KW-1133">Transmembrane helix</keyword>
<dbReference type="EMBL" id="UINC01001716">
    <property type="protein sequence ID" value="SUZ87260.1"/>
    <property type="molecule type" value="Genomic_DNA"/>
</dbReference>
<feature type="transmembrane region" description="Helical" evidence="1">
    <location>
        <begin position="214"/>
        <end position="234"/>
    </location>
</feature>